<gene>
    <name evidence="1" type="ORF">CAL25_20280</name>
</gene>
<evidence type="ECO:0000313" key="2">
    <source>
        <dbReference type="Proteomes" id="UP000216913"/>
    </source>
</evidence>
<dbReference type="Gene3D" id="1.20.120.450">
    <property type="entry name" value="dinb family like domain"/>
    <property type="match status" value="1"/>
</dbReference>
<evidence type="ECO:0008006" key="3">
    <source>
        <dbReference type="Google" id="ProtNLM"/>
    </source>
</evidence>
<dbReference type="EMBL" id="NEVP01000011">
    <property type="protein sequence ID" value="OZI46995.1"/>
    <property type="molecule type" value="Genomic_DNA"/>
</dbReference>
<dbReference type="InterPro" id="IPR034660">
    <property type="entry name" value="DinB/YfiT-like"/>
</dbReference>
<dbReference type="OrthoDB" id="338237at2"/>
<sequence length="172" mass="18794">MPISIEQASIPVFVRGLSVLSTLLDKAAAHARARHQDPNDLVQARLAPDMYSLAGQIQRASDTAKLGAQRLSGIEAPRFEDNETTLDALQARIANTIAWLESVPTEALRDADSRTVTLGFKDFKPSFSAASYVLSFALPNFYFHVTTAYGILRNQGVPLGKLDYLGPYQAQN</sequence>
<dbReference type="AlphaFoldDB" id="A0A261TC66"/>
<proteinExistence type="predicted"/>
<dbReference type="Pfam" id="PF09351">
    <property type="entry name" value="DUF1993"/>
    <property type="match status" value="1"/>
</dbReference>
<protein>
    <recommendedName>
        <fullName evidence="3">DUF1993 domain-containing protein</fullName>
    </recommendedName>
</protein>
<dbReference type="PANTHER" id="PTHR36922">
    <property type="entry name" value="BLL2446 PROTEIN"/>
    <property type="match status" value="1"/>
</dbReference>
<reference evidence="1 2" key="1">
    <citation type="submission" date="2017-05" db="EMBL/GenBank/DDBJ databases">
        <title>Complete and WGS of Bordetella genogroups.</title>
        <authorList>
            <person name="Spilker T."/>
            <person name="LiPuma J."/>
        </authorList>
    </citation>
    <scope>NUCLEOTIDE SEQUENCE [LARGE SCALE GENOMIC DNA]</scope>
    <source>
        <strain evidence="1 2">AU10456</strain>
    </source>
</reference>
<comment type="caution">
    <text evidence="1">The sequence shown here is derived from an EMBL/GenBank/DDBJ whole genome shotgun (WGS) entry which is preliminary data.</text>
</comment>
<organism evidence="1 2">
    <name type="scientific">Bordetella genomosp. 5</name>
    <dbReference type="NCBI Taxonomy" id="1395608"/>
    <lineage>
        <taxon>Bacteria</taxon>
        <taxon>Pseudomonadati</taxon>
        <taxon>Pseudomonadota</taxon>
        <taxon>Betaproteobacteria</taxon>
        <taxon>Burkholderiales</taxon>
        <taxon>Alcaligenaceae</taxon>
        <taxon>Bordetella</taxon>
    </lineage>
</organism>
<keyword evidence="2" id="KW-1185">Reference proteome</keyword>
<dbReference type="InterPro" id="IPR018531">
    <property type="entry name" value="DUF1993"/>
</dbReference>
<evidence type="ECO:0000313" key="1">
    <source>
        <dbReference type="EMBL" id="OZI46995.1"/>
    </source>
</evidence>
<dbReference type="PANTHER" id="PTHR36922:SF1">
    <property type="entry name" value="DUF1993 DOMAIN-CONTAINING PROTEIN"/>
    <property type="match status" value="1"/>
</dbReference>
<name>A0A261TC66_9BORD</name>
<accession>A0A261TC66</accession>
<dbReference type="Proteomes" id="UP000216913">
    <property type="component" value="Unassembled WGS sequence"/>
</dbReference>
<dbReference type="RefSeq" id="WP_094803183.1">
    <property type="nucleotide sequence ID" value="NZ_NEVP01000011.1"/>
</dbReference>
<dbReference type="SUPFAM" id="SSF109854">
    <property type="entry name" value="DinB/YfiT-like putative metalloenzymes"/>
    <property type="match status" value="1"/>
</dbReference>